<evidence type="ECO:0000256" key="3">
    <source>
        <dbReference type="ARBA" id="ARBA00023163"/>
    </source>
</evidence>
<dbReference type="Pfam" id="PF00356">
    <property type="entry name" value="LacI"/>
    <property type="match status" value="1"/>
</dbReference>
<proteinExistence type="predicted"/>
<accession>A0A2T0SL96</accession>
<feature type="domain" description="HTH lacI-type" evidence="4">
    <location>
        <begin position="5"/>
        <end position="61"/>
    </location>
</feature>
<comment type="caution">
    <text evidence="5">The sequence shown here is derived from an EMBL/GenBank/DDBJ whole genome shotgun (WGS) entry which is preliminary data.</text>
</comment>
<gene>
    <name evidence="5" type="ORF">CLV58_11824</name>
</gene>
<dbReference type="CDD" id="cd01392">
    <property type="entry name" value="HTH_LacI"/>
    <property type="match status" value="1"/>
</dbReference>
<dbReference type="SUPFAM" id="SSF47413">
    <property type="entry name" value="lambda repressor-like DNA-binding domains"/>
    <property type="match status" value="1"/>
</dbReference>
<dbReference type="CDD" id="cd19977">
    <property type="entry name" value="PBP1_EndR-like"/>
    <property type="match status" value="1"/>
</dbReference>
<dbReference type="Pfam" id="PF13377">
    <property type="entry name" value="Peripla_BP_3"/>
    <property type="match status" value="1"/>
</dbReference>
<keyword evidence="6" id="KW-1185">Reference proteome</keyword>
<dbReference type="InterPro" id="IPR010982">
    <property type="entry name" value="Lambda_DNA-bd_dom_sf"/>
</dbReference>
<evidence type="ECO:0000256" key="1">
    <source>
        <dbReference type="ARBA" id="ARBA00023015"/>
    </source>
</evidence>
<evidence type="ECO:0000313" key="5">
    <source>
        <dbReference type="EMBL" id="PRY34153.1"/>
    </source>
</evidence>
<name>A0A2T0SL96_9BACT</name>
<keyword evidence="3" id="KW-0804">Transcription</keyword>
<dbReference type="InterPro" id="IPR000843">
    <property type="entry name" value="HTH_LacI"/>
</dbReference>
<dbReference type="PANTHER" id="PTHR30146:SF109">
    <property type="entry name" value="HTH-TYPE TRANSCRIPTIONAL REGULATOR GALS"/>
    <property type="match status" value="1"/>
</dbReference>
<evidence type="ECO:0000313" key="6">
    <source>
        <dbReference type="Proteomes" id="UP000238375"/>
    </source>
</evidence>
<dbReference type="GO" id="GO:0000976">
    <property type="term" value="F:transcription cis-regulatory region binding"/>
    <property type="evidence" value="ECO:0007669"/>
    <property type="project" value="TreeGrafter"/>
</dbReference>
<dbReference type="InterPro" id="IPR046335">
    <property type="entry name" value="LacI/GalR-like_sensor"/>
</dbReference>
<dbReference type="PANTHER" id="PTHR30146">
    <property type="entry name" value="LACI-RELATED TRANSCRIPTIONAL REPRESSOR"/>
    <property type="match status" value="1"/>
</dbReference>
<dbReference type="EMBL" id="PVTE01000018">
    <property type="protein sequence ID" value="PRY34153.1"/>
    <property type="molecule type" value="Genomic_DNA"/>
</dbReference>
<protein>
    <submittedName>
        <fullName evidence="5">LacI family transcriptional regulator</fullName>
    </submittedName>
</protein>
<reference evidence="5 6" key="1">
    <citation type="submission" date="2018-03" db="EMBL/GenBank/DDBJ databases">
        <title>Genomic Encyclopedia of Archaeal and Bacterial Type Strains, Phase II (KMG-II): from individual species to whole genera.</title>
        <authorList>
            <person name="Goeker M."/>
        </authorList>
    </citation>
    <scope>NUCLEOTIDE SEQUENCE [LARGE SCALE GENOMIC DNA]</scope>
    <source>
        <strain evidence="5 6">DSM 28354</strain>
    </source>
</reference>
<keyword evidence="1" id="KW-0805">Transcription regulation</keyword>
<dbReference type="SUPFAM" id="SSF53822">
    <property type="entry name" value="Periplasmic binding protein-like I"/>
    <property type="match status" value="1"/>
</dbReference>
<organism evidence="5 6">
    <name type="scientific">Spirosoma oryzae</name>
    <dbReference type="NCBI Taxonomy" id="1469603"/>
    <lineage>
        <taxon>Bacteria</taxon>
        <taxon>Pseudomonadati</taxon>
        <taxon>Bacteroidota</taxon>
        <taxon>Cytophagia</taxon>
        <taxon>Cytophagales</taxon>
        <taxon>Cytophagaceae</taxon>
        <taxon>Spirosoma</taxon>
    </lineage>
</organism>
<dbReference type="OrthoDB" id="833520at2"/>
<dbReference type="RefSeq" id="WP_106139445.1">
    <property type="nucleotide sequence ID" value="NZ_PVTE01000018.1"/>
</dbReference>
<dbReference type="Gene3D" id="1.10.260.40">
    <property type="entry name" value="lambda repressor-like DNA-binding domains"/>
    <property type="match status" value="1"/>
</dbReference>
<dbReference type="InterPro" id="IPR028082">
    <property type="entry name" value="Peripla_BP_I"/>
</dbReference>
<dbReference type="Proteomes" id="UP000238375">
    <property type="component" value="Unassembled WGS sequence"/>
</dbReference>
<sequence length="343" mass="37906">MSKKPSLKDIAQRLGVSTALVSYVLNNKKENRIGKEIATRIRQVASELNYQPNRMAQGLKTNRTRTLGLIVADIANPFSAALARAVEDEAEQQGYTVIFGSSDENPAKCSQLIDTLLNRQVDGLLIAPPAGMEAKLTALQQQRTPFVLLDRYYPSLHTSYVALNNYQAMYHAVEHLLSSGYHRIGLVTFDTTLFHMAERGRGYLTALRDHELPTRKSWLKAVDPCNAAIETAKAIRELTTGAHPVDAVVFASNMLTLAGLQQLIRLHVRVPDELAVVGFDETDAYGLFYAPPTYIQQPVSEMSQQATRILLDMLDAPDRIMQVNLPANLIVQVSSLPQSAVHG</sequence>
<keyword evidence="2" id="KW-0238">DNA-binding</keyword>
<dbReference type="GO" id="GO:0003700">
    <property type="term" value="F:DNA-binding transcription factor activity"/>
    <property type="evidence" value="ECO:0007669"/>
    <property type="project" value="TreeGrafter"/>
</dbReference>
<dbReference type="AlphaFoldDB" id="A0A2T0SL96"/>
<dbReference type="SMART" id="SM00354">
    <property type="entry name" value="HTH_LACI"/>
    <property type="match status" value="1"/>
</dbReference>
<dbReference type="Gene3D" id="3.40.50.2300">
    <property type="match status" value="2"/>
</dbReference>
<dbReference type="PROSITE" id="PS50932">
    <property type="entry name" value="HTH_LACI_2"/>
    <property type="match status" value="1"/>
</dbReference>
<evidence type="ECO:0000256" key="2">
    <source>
        <dbReference type="ARBA" id="ARBA00023125"/>
    </source>
</evidence>
<evidence type="ECO:0000259" key="4">
    <source>
        <dbReference type="PROSITE" id="PS50932"/>
    </source>
</evidence>